<dbReference type="WBParaSite" id="TCNE_0001804301-mRNA-1">
    <property type="protein sequence ID" value="TCNE_0001804301-mRNA-1"/>
    <property type="gene ID" value="TCNE_0001804301"/>
</dbReference>
<dbReference type="Proteomes" id="UP000050794">
    <property type="component" value="Unassembled WGS sequence"/>
</dbReference>
<accession>A0A183VBB9</accession>
<evidence type="ECO:0000313" key="3">
    <source>
        <dbReference type="WBParaSite" id="TCNE_0001804301-mRNA-1"/>
    </source>
</evidence>
<sequence length="116" mass="13271">MCQIPKLTGWSLRANLPDLEIDRVVGHCGRTCQISKLTEWSLRTNVPNSEIDRVLRANVPNFEIDRVVIAGDVPNFEIGRVVIADECAKFRNYGLRSFVPKSEYVQHVFYASMNKF</sequence>
<dbReference type="AlphaFoldDB" id="A0A183VBB9"/>
<protein>
    <submittedName>
        <fullName evidence="3">ATP-dependent DNA helicase</fullName>
    </submittedName>
</protein>
<keyword evidence="2" id="KW-1185">Reference proteome</keyword>
<evidence type="ECO:0000313" key="1">
    <source>
        <dbReference type="EMBL" id="VDM49360.1"/>
    </source>
</evidence>
<reference evidence="3" key="1">
    <citation type="submission" date="2016-06" db="UniProtKB">
        <authorList>
            <consortium name="WormBaseParasite"/>
        </authorList>
    </citation>
    <scope>IDENTIFICATION</scope>
</reference>
<name>A0A183VBB9_TOXCA</name>
<evidence type="ECO:0000313" key="2">
    <source>
        <dbReference type="Proteomes" id="UP000050794"/>
    </source>
</evidence>
<proteinExistence type="predicted"/>
<dbReference type="EMBL" id="UYWY01025058">
    <property type="protein sequence ID" value="VDM49360.1"/>
    <property type="molecule type" value="Genomic_DNA"/>
</dbReference>
<gene>
    <name evidence="1" type="ORF">TCNE_LOCUS18039</name>
</gene>
<organism evidence="2 3">
    <name type="scientific">Toxocara canis</name>
    <name type="common">Canine roundworm</name>
    <dbReference type="NCBI Taxonomy" id="6265"/>
    <lineage>
        <taxon>Eukaryota</taxon>
        <taxon>Metazoa</taxon>
        <taxon>Ecdysozoa</taxon>
        <taxon>Nematoda</taxon>
        <taxon>Chromadorea</taxon>
        <taxon>Rhabditida</taxon>
        <taxon>Spirurina</taxon>
        <taxon>Ascaridomorpha</taxon>
        <taxon>Ascaridoidea</taxon>
        <taxon>Toxocaridae</taxon>
        <taxon>Toxocara</taxon>
    </lineage>
</organism>
<reference evidence="1 2" key="2">
    <citation type="submission" date="2018-11" db="EMBL/GenBank/DDBJ databases">
        <authorList>
            <consortium name="Pathogen Informatics"/>
        </authorList>
    </citation>
    <scope>NUCLEOTIDE SEQUENCE [LARGE SCALE GENOMIC DNA]</scope>
</reference>